<organism evidence="3 4">
    <name type="scientific">Mycolicibacterium phlei DSM 43239 = CCUG 21000</name>
    <dbReference type="NCBI Taxonomy" id="1226750"/>
    <lineage>
        <taxon>Bacteria</taxon>
        <taxon>Bacillati</taxon>
        <taxon>Actinomycetota</taxon>
        <taxon>Actinomycetes</taxon>
        <taxon>Mycobacteriales</taxon>
        <taxon>Mycobacteriaceae</taxon>
        <taxon>Mycolicibacterium</taxon>
    </lineage>
</organism>
<dbReference type="Proteomes" id="UP000325690">
    <property type="component" value="Unassembled WGS sequence"/>
</dbReference>
<feature type="domain" description="DUF732" evidence="2">
    <location>
        <begin position="33"/>
        <end position="103"/>
    </location>
</feature>
<evidence type="ECO:0000313" key="3">
    <source>
        <dbReference type="EMBL" id="KAB7753303.1"/>
    </source>
</evidence>
<dbReference type="Pfam" id="PF05305">
    <property type="entry name" value="DUF732"/>
    <property type="match status" value="1"/>
</dbReference>
<evidence type="ECO:0000313" key="4">
    <source>
        <dbReference type="Proteomes" id="UP000325690"/>
    </source>
</evidence>
<reference evidence="3 4" key="1">
    <citation type="submission" date="2012-10" db="EMBL/GenBank/DDBJ databases">
        <title>The draft sequence of the Mycobacterium pheli genome.</title>
        <authorList>
            <person name="Pettersson B.M.F."/>
            <person name="Das S."/>
            <person name="Dasgupta S."/>
            <person name="Bhattacharya A."/>
            <person name="Kirsebom L.A."/>
        </authorList>
    </citation>
    <scope>NUCLEOTIDE SEQUENCE [LARGE SCALE GENOMIC DNA]</scope>
    <source>
        <strain evidence="3 4">CCUG 21000</strain>
    </source>
</reference>
<dbReference type="InterPro" id="IPR007969">
    <property type="entry name" value="DUF732"/>
</dbReference>
<keyword evidence="1" id="KW-0732">Signal</keyword>
<keyword evidence="4" id="KW-1185">Reference proteome</keyword>
<dbReference type="RefSeq" id="WP_081491243.1">
    <property type="nucleotide sequence ID" value="NZ_ANBO01000034.1"/>
</dbReference>
<evidence type="ECO:0000256" key="1">
    <source>
        <dbReference type="SAM" id="SignalP"/>
    </source>
</evidence>
<protein>
    <recommendedName>
        <fullName evidence="2">DUF732 domain-containing protein</fullName>
    </recommendedName>
</protein>
<evidence type="ECO:0000259" key="2">
    <source>
        <dbReference type="Pfam" id="PF05305"/>
    </source>
</evidence>
<dbReference type="AlphaFoldDB" id="A0A5N5UUP9"/>
<dbReference type="GeneID" id="74301020"/>
<gene>
    <name evidence="3" type="ORF">MPHL21000_18815</name>
</gene>
<accession>A0A5N5UUP9</accession>
<feature type="chain" id="PRO_5024299567" description="DUF732 domain-containing protein" evidence="1">
    <location>
        <begin position="27"/>
        <end position="107"/>
    </location>
</feature>
<comment type="caution">
    <text evidence="3">The sequence shown here is derived from an EMBL/GenBank/DDBJ whole genome shotgun (WGS) entry which is preliminary data.</text>
</comment>
<name>A0A5N5UUP9_MYCPH</name>
<sequence>MNTNRLVAAVLLVAAAGMGLAAPAVAQTAEQIDQAFLTALRERGVPVRDDAKALDLAHQTCALLESGGTTDAALQMIQKAQKKWSQDDVVNFGGLAVYAYCRQYLPN</sequence>
<dbReference type="EMBL" id="ANBP01000034">
    <property type="protein sequence ID" value="KAB7753303.1"/>
    <property type="molecule type" value="Genomic_DNA"/>
</dbReference>
<feature type="signal peptide" evidence="1">
    <location>
        <begin position="1"/>
        <end position="26"/>
    </location>
</feature>
<proteinExistence type="predicted"/>